<feature type="region of interest" description="Disordered" evidence="7">
    <location>
        <begin position="29"/>
        <end position="60"/>
    </location>
</feature>
<dbReference type="OrthoDB" id="541883at2759"/>
<comment type="caution">
    <text evidence="8">The sequence shown here is derived from an EMBL/GenBank/DDBJ whole genome shotgun (WGS) entry which is preliminary data.</text>
</comment>
<keyword evidence="5" id="KW-0378">Hydrolase</keyword>
<dbReference type="Pfam" id="PF03851">
    <property type="entry name" value="UvdE"/>
    <property type="match status" value="1"/>
</dbReference>
<gene>
    <name evidence="8" type="ORF">EW145_g7303</name>
</gene>
<feature type="region of interest" description="Disordered" evidence="7">
    <location>
        <begin position="375"/>
        <end position="395"/>
    </location>
</feature>
<dbReference type="InterPro" id="IPR004601">
    <property type="entry name" value="UvdE"/>
</dbReference>
<dbReference type="AlphaFoldDB" id="A0A4V3XAR8"/>
<evidence type="ECO:0008006" key="10">
    <source>
        <dbReference type="Google" id="ProtNLM"/>
    </source>
</evidence>
<feature type="region of interest" description="Disordered" evidence="7">
    <location>
        <begin position="519"/>
        <end position="580"/>
    </location>
</feature>
<evidence type="ECO:0000256" key="1">
    <source>
        <dbReference type="ARBA" id="ARBA00022722"/>
    </source>
</evidence>
<evidence type="ECO:0000256" key="4">
    <source>
        <dbReference type="ARBA" id="ARBA00022769"/>
    </source>
</evidence>
<feature type="compositionally biased region" description="Basic and acidic residues" evidence="7">
    <location>
        <begin position="40"/>
        <end position="49"/>
    </location>
</feature>
<proteinExistence type="predicted"/>
<protein>
    <recommendedName>
        <fullName evidence="10">UV-endonuclease UvdE</fullName>
    </recommendedName>
</protein>
<accession>A0A4V3XAR8</accession>
<keyword evidence="3" id="KW-0227">DNA damage</keyword>
<feature type="compositionally biased region" description="Basic residues" evidence="7">
    <location>
        <begin position="450"/>
        <end position="460"/>
    </location>
</feature>
<evidence type="ECO:0000313" key="9">
    <source>
        <dbReference type="Proteomes" id="UP000308199"/>
    </source>
</evidence>
<keyword evidence="6" id="KW-0234">DNA repair</keyword>
<feature type="compositionally biased region" description="Basic and acidic residues" evidence="7">
    <location>
        <begin position="546"/>
        <end position="566"/>
    </location>
</feature>
<dbReference type="EMBL" id="SGPK01000696">
    <property type="protein sequence ID" value="THG99202.1"/>
    <property type="molecule type" value="Genomic_DNA"/>
</dbReference>
<evidence type="ECO:0000256" key="6">
    <source>
        <dbReference type="ARBA" id="ARBA00023204"/>
    </source>
</evidence>
<dbReference type="SUPFAM" id="SSF51658">
    <property type="entry name" value="Xylose isomerase-like"/>
    <property type="match status" value="1"/>
</dbReference>
<dbReference type="GO" id="GO:0004519">
    <property type="term" value="F:endonuclease activity"/>
    <property type="evidence" value="ECO:0007669"/>
    <property type="project" value="UniProtKB-KW"/>
</dbReference>
<feature type="region of interest" description="Disordered" evidence="7">
    <location>
        <begin position="443"/>
        <end position="477"/>
    </location>
</feature>
<organism evidence="8 9">
    <name type="scientific">Phellinidium pouzarii</name>
    <dbReference type="NCBI Taxonomy" id="167371"/>
    <lineage>
        <taxon>Eukaryota</taxon>
        <taxon>Fungi</taxon>
        <taxon>Dikarya</taxon>
        <taxon>Basidiomycota</taxon>
        <taxon>Agaricomycotina</taxon>
        <taxon>Agaricomycetes</taxon>
        <taxon>Hymenochaetales</taxon>
        <taxon>Hymenochaetaceae</taxon>
        <taxon>Phellinidium</taxon>
    </lineage>
</organism>
<evidence type="ECO:0000256" key="5">
    <source>
        <dbReference type="ARBA" id="ARBA00022801"/>
    </source>
</evidence>
<name>A0A4V3XAR8_9AGAM</name>
<evidence type="ECO:0000256" key="7">
    <source>
        <dbReference type="SAM" id="MobiDB-lite"/>
    </source>
</evidence>
<evidence type="ECO:0000313" key="8">
    <source>
        <dbReference type="EMBL" id="THG99202.1"/>
    </source>
</evidence>
<dbReference type="GO" id="GO:0009411">
    <property type="term" value="P:response to UV"/>
    <property type="evidence" value="ECO:0007669"/>
    <property type="project" value="InterPro"/>
</dbReference>
<reference evidence="8 9" key="1">
    <citation type="submission" date="2019-02" db="EMBL/GenBank/DDBJ databases">
        <title>Genome sequencing of the rare red list fungi Phellinidium pouzarii.</title>
        <authorList>
            <person name="Buettner E."/>
            <person name="Kellner H."/>
        </authorList>
    </citation>
    <scope>NUCLEOTIDE SEQUENCE [LARGE SCALE GENOMIC DNA]</scope>
    <source>
        <strain evidence="8 9">DSM 108285</strain>
    </source>
</reference>
<evidence type="ECO:0000256" key="2">
    <source>
        <dbReference type="ARBA" id="ARBA00022759"/>
    </source>
</evidence>
<dbReference type="Gene3D" id="3.20.20.150">
    <property type="entry name" value="Divalent-metal-dependent TIM barrel enzymes"/>
    <property type="match status" value="1"/>
</dbReference>
<dbReference type="GO" id="GO:0016787">
    <property type="term" value="F:hydrolase activity"/>
    <property type="evidence" value="ECO:0007669"/>
    <property type="project" value="UniProtKB-KW"/>
</dbReference>
<dbReference type="PANTHER" id="PTHR31290">
    <property type="entry name" value="UV-DAMAGE ENDONUCLEASE"/>
    <property type="match status" value="1"/>
</dbReference>
<keyword evidence="4" id="KW-0228">DNA excision</keyword>
<dbReference type="GO" id="GO:0043504">
    <property type="term" value="P:mitochondrial DNA repair"/>
    <property type="evidence" value="ECO:0007669"/>
    <property type="project" value="TreeGrafter"/>
</dbReference>
<dbReference type="InterPro" id="IPR036237">
    <property type="entry name" value="Xyl_isomerase-like_sf"/>
</dbReference>
<dbReference type="NCBIfam" id="TIGR00629">
    <property type="entry name" value="uvde"/>
    <property type="match status" value="1"/>
</dbReference>
<dbReference type="PANTHER" id="PTHR31290:SF5">
    <property type="entry name" value="UV-DAMAGE ENDONUCLEASE"/>
    <property type="match status" value="1"/>
</dbReference>
<dbReference type="Proteomes" id="UP000308199">
    <property type="component" value="Unassembled WGS sequence"/>
</dbReference>
<dbReference type="GO" id="GO:0006289">
    <property type="term" value="P:nucleotide-excision repair"/>
    <property type="evidence" value="ECO:0007669"/>
    <property type="project" value="InterPro"/>
</dbReference>
<feature type="compositionally biased region" description="Basic residues" evidence="7">
    <location>
        <begin position="567"/>
        <end position="580"/>
    </location>
</feature>
<feature type="region of interest" description="Disordered" evidence="7">
    <location>
        <begin position="95"/>
        <end position="117"/>
    </location>
</feature>
<feature type="compositionally biased region" description="Basic and acidic residues" evidence="7">
    <location>
        <begin position="95"/>
        <end position="105"/>
    </location>
</feature>
<keyword evidence="1" id="KW-0540">Nuclease</keyword>
<sequence>MSKDFSSDIVSLGRASIIAEGPKLIQGLTRSDASMVAETVKSEENDKNPKRPNRKRKYAEPTVLDGEDLFEVDEKPKRVRKRKVAAAAAAAVGDVDGKRAEGSEQKKKRRRKTPEEDKVYDIPPIENVLKTTFKGRLGYACLNSLLRSYSTSIFCSRTCRLATLIDLGPQHVHTLALQNLADLHTLINWNAQNGIYFMRMSSEMFPFASHPEHGYDLSFADKELKEIGKLARKSGVRLTSHPGQFTQLGSPTQKVVNNAFRDLIYHCEIMDRMDLDQDSVMIIHMGGMYGDKLATLERFKENYAKLPENVKGRLVLENDEMCYNVDDLLPICQELHIPLVFDYHHDWIYPSSRSPAELIPEINQIWHDKNIKPKQHYSEPRPRAQTVMEKRAHSDRVARLPEALPDDMDLMLECKDKEQAVFHLYRLYGLCEVDTRVLRPPAAEESLQTKGRKSTKRARAKAAAEAENEIDAGTEMGGDEKKKELVLKDEILREAEEHGLPFEATVGAVAKLAADGKLDCGSGDEEAVDVGAASNSRKAKQKKPAKNQDKEAKAITHRESTHDSTSKARRRRKAKGKDAE</sequence>
<keyword evidence="9" id="KW-1185">Reference proteome</keyword>
<dbReference type="GO" id="GO:0005634">
    <property type="term" value="C:nucleus"/>
    <property type="evidence" value="ECO:0007669"/>
    <property type="project" value="TreeGrafter"/>
</dbReference>
<keyword evidence="2" id="KW-0255">Endonuclease</keyword>
<evidence type="ECO:0000256" key="3">
    <source>
        <dbReference type="ARBA" id="ARBA00022763"/>
    </source>
</evidence>
<dbReference type="GO" id="GO:0005739">
    <property type="term" value="C:mitochondrion"/>
    <property type="evidence" value="ECO:0007669"/>
    <property type="project" value="TreeGrafter"/>
</dbReference>